<keyword evidence="4" id="KW-0472">Membrane</keyword>
<dbReference type="SUPFAM" id="SSF52540">
    <property type="entry name" value="P-loop containing nucleoside triphosphate hydrolases"/>
    <property type="match status" value="1"/>
</dbReference>
<evidence type="ECO:0000256" key="3">
    <source>
        <dbReference type="ARBA" id="ARBA00022475"/>
    </source>
</evidence>
<name>A0A1G6Q807_9BURK</name>
<keyword evidence="4" id="KW-0997">Cell inner membrane</keyword>
<dbReference type="InterPro" id="IPR003593">
    <property type="entry name" value="AAA+_ATPase"/>
</dbReference>
<dbReference type="OrthoDB" id="9783039at2"/>
<dbReference type="PANTHER" id="PTHR42788">
    <property type="entry name" value="TAURINE IMPORT ATP-BINDING PROTEIN-RELATED"/>
    <property type="match status" value="1"/>
</dbReference>
<evidence type="ECO:0000256" key="7">
    <source>
        <dbReference type="SAM" id="MobiDB-lite"/>
    </source>
</evidence>
<keyword evidence="3" id="KW-1003">Cell membrane</keyword>
<dbReference type="SMART" id="SM00382">
    <property type="entry name" value="AAA"/>
    <property type="match status" value="1"/>
</dbReference>
<evidence type="ECO:0000259" key="8">
    <source>
        <dbReference type="PROSITE" id="PS50893"/>
    </source>
</evidence>
<dbReference type="PANTHER" id="PTHR42788:SF13">
    <property type="entry name" value="ALIPHATIC SULFONATES IMPORT ATP-BINDING PROTEIN SSUB"/>
    <property type="match status" value="1"/>
</dbReference>
<dbReference type="RefSeq" id="WP_091997495.1">
    <property type="nucleotide sequence ID" value="NZ_FMYQ01000011.1"/>
</dbReference>
<proteinExistence type="inferred from homology"/>
<keyword evidence="2" id="KW-0813">Transport</keyword>
<dbReference type="GO" id="GO:0005524">
    <property type="term" value="F:ATP binding"/>
    <property type="evidence" value="ECO:0007669"/>
    <property type="project" value="UniProtKB-KW"/>
</dbReference>
<dbReference type="Proteomes" id="UP000198908">
    <property type="component" value="Unassembled WGS sequence"/>
</dbReference>
<feature type="region of interest" description="Disordered" evidence="7">
    <location>
        <begin position="270"/>
        <end position="297"/>
    </location>
</feature>
<dbReference type="InterPro" id="IPR027417">
    <property type="entry name" value="P-loop_NTPase"/>
</dbReference>
<evidence type="ECO:0000256" key="1">
    <source>
        <dbReference type="ARBA" id="ARBA00005417"/>
    </source>
</evidence>
<dbReference type="InterPro" id="IPR003439">
    <property type="entry name" value="ABC_transporter-like_ATP-bd"/>
</dbReference>
<keyword evidence="6 9" id="KW-0067">ATP-binding</keyword>
<dbReference type="PROSITE" id="PS00211">
    <property type="entry name" value="ABC_TRANSPORTER_1"/>
    <property type="match status" value="1"/>
</dbReference>
<dbReference type="InterPro" id="IPR050166">
    <property type="entry name" value="ABC_transporter_ATP-bind"/>
</dbReference>
<organism evidence="9 10">
    <name type="scientific">Paraburkholderia lycopersici</name>
    <dbReference type="NCBI Taxonomy" id="416944"/>
    <lineage>
        <taxon>Bacteria</taxon>
        <taxon>Pseudomonadati</taxon>
        <taxon>Pseudomonadota</taxon>
        <taxon>Betaproteobacteria</taxon>
        <taxon>Burkholderiales</taxon>
        <taxon>Burkholderiaceae</taxon>
        <taxon>Paraburkholderia</taxon>
    </lineage>
</organism>
<feature type="domain" description="ABC transporter" evidence="8">
    <location>
        <begin position="8"/>
        <end position="247"/>
    </location>
</feature>
<evidence type="ECO:0000313" key="9">
    <source>
        <dbReference type="EMBL" id="SDC88468.1"/>
    </source>
</evidence>
<keyword evidence="10" id="KW-1185">Reference proteome</keyword>
<dbReference type="STRING" id="416944.SAMN05421548_111120"/>
<evidence type="ECO:0000256" key="6">
    <source>
        <dbReference type="ARBA" id="ARBA00022840"/>
    </source>
</evidence>
<reference evidence="10" key="1">
    <citation type="submission" date="2016-09" db="EMBL/GenBank/DDBJ databases">
        <authorList>
            <person name="Varghese N."/>
            <person name="Submissions S."/>
        </authorList>
    </citation>
    <scope>NUCLEOTIDE SEQUENCE [LARGE SCALE GENOMIC DNA]</scope>
    <source>
        <strain evidence="10">TNe-862</strain>
    </source>
</reference>
<evidence type="ECO:0000256" key="5">
    <source>
        <dbReference type="ARBA" id="ARBA00022741"/>
    </source>
</evidence>
<dbReference type="Gene3D" id="3.40.50.300">
    <property type="entry name" value="P-loop containing nucleotide triphosphate hydrolases"/>
    <property type="match status" value="1"/>
</dbReference>
<accession>A0A1G6Q807</accession>
<dbReference type="GO" id="GO:0016887">
    <property type="term" value="F:ATP hydrolysis activity"/>
    <property type="evidence" value="ECO:0007669"/>
    <property type="project" value="InterPro"/>
</dbReference>
<dbReference type="Pfam" id="PF00005">
    <property type="entry name" value="ABC_tran"/>
    <property type="match status" value="1"/>
</dbReference>
<evidence type="ECO:0000256" key="2">
    <source>
        <dbReference type="ARBA" id="ARBA00022448"/>
    </source>
</evidence>
<dbReference type="PROSITE" id="PS50893">
    <property type="entry name" value="ABC_TRANSPORTER_2"/>
    <property type="match status" value="1"/>
</dbReference>
<dbReference type="EMBL" id="FMYQ01000011">
    <property type="protein sequence ID" value="SDC88468.1"/>
    <property type="molecule type" value="Genomic_DNA"/>
</dbReference>
<sequence length="297" mass="32379">MSADAGHLQVAHLSIGFEGRRPYPWQRPAAAVQALDDVSLEVAPGEFVAVIGPSGCGKSSLLNAVAGFQRPASGAITIDGRPVIGPGADRGVVFQQYSLFPWMSVRANVEYGLKRRGMPRAQRRERARELLAMAGLSSIETMFPEQLSGGMRQRVGIVRALATSPRILLMDEPFGALDAQTRTIMQELLTSMWRSLRLSVLLITHDIDEAIFLSDRIYVMTARPGRIKEIVPVPLARPRDEATTRSVEFFSIRSRLLALLRDESLKAFDDDAPRATTDAEPSAPAGEPVAYATAPEG</sequence>
<protein>
    <submittedName>
        <fullName evidence="9">NitT/TauT family transport system ATP-binding protein</fullName>
    </submittedName>
</protein>
<gene>
    <name evidence="9" type="ORF">SAMN05421548_111120</name>
</gene>
<keyword evidence="5" id="KW-0547">Nucleotide-binding</keyword>
<comment type="similarity">
    <text evidence="1">Belongs to the ABC transporter superfamily.</text>
</comment>
<dbReference type="InterPro" id="IPR017871">
    <property type="entry name" value="ABC_transporter-like_CS"/>
</dbReference>
<evidence type="ECO:0000256" key="4">
    <source>
        <dbReference type="ARBA" id="ARBA00022519"/>
    </source>
</evidence>
<dbReference type="CDD" id="cd03293">
    <property type="entry name" value="ABC_NrtD_SsuB_transporters"/>
    <property type="match status" value="1"/>
</dbReference>
<dbReference type="AlphaFoldDB" id="A0A1G6Q807"/>
<evidence type="ECO:0000313" key="10">
    <source>
        <dbReference type="Proteomes" id="UP000198908"/>
    </source>
</evidence>